<reference evidence="2" key="1">
    <citation type="submission" date="2020-11" db="EMBL/GenBank/DDBJ databases">
        <authorList>
            <consortium name="DOE Joint Genome Institute"/>
            <person name="Ahrendt S."/>
            <person name="Riley R."/>
            <person name="Andreopoulos W."/>
            <person name="Labutti K."/>
            <person name="Pangilinan J."/>
            <person name="Ruiz-Duenas F.J."/>
            <person name="Barrasa J.M."/>
            <person name="Sanchez-Garcia M."/>
            <person name="Camarero S."/>
            <person name="Miyauchi S."/>
            <person name="Serrano A."/>
            <person name="Linde D."/>
            <person name="Babiker R."/>
            <person name="Drula E."/>
            <person name="Ayuso-Fernandez I."/>
            <person name="Pacheco R."/>
            <person name="Padilla G."/>
            <person name="Ferreira P."/>
            <person name="Barriuso J."/>
            <person name="Kellner H."/>
            <person name="Castanera R."/>
            <person name="Alfaro M."/>
            <person name="Ramirez L."/>
            <person name="Pisabarro A.G."/>
            <person name="Kuo A."/>
            <person name="Tritt A."/>
            <person name="Lipzen A."/>
            <person name="He G."/>
            <person name="Yan M."/>
            <person name="Ng V."/>
            <person name="Cullen D."/>
            <person name="Martin F."/>
            <person name="Rosso M.-N."/>
            <person name="Henrissat B."/>
            <person name="Hibbett D."/>
            <person name="Martinez A.T."/>
            <person name="Grigoriev I.V."/>
        </authorList>
    </citation>
    <scope>NUCLEOTIDE SEQUENCE</scope>
    <source>
        <strain evidence="2">CIRM-BRFM 674</strain>
    </source>
</reference>
<feature type="domain" description="ARID" evidence="1">
    <location>
        <begin position="1"/>
        <end position="104"/>
    </location>
</feature>
<evidence type="ECO:0000259" key="1">
    <source>
        <dbReference type="PROSITE" id="PS51011"/>
    </source>
</evidence>
<feature type="non-terminal residue" evidence="2">
    <location>
        <position position="1"/>
    </location>
</feature>
<dbReference type="Pfam" id="PF01388">
    <property type="entry name" value="ARID"/>
    <property type="match status" value="1"/>
</dbReference>
<organism evidence="2 3">
    <name type="scientific">Pholiota conissans</name>
    <dbReference type="NCBI Taxonomy" id="109636"/>
    <lineage>
        <taxon>Eukaryota</taxon>
        <taxon>Fungi</taxon>
        <taxon>Dikarya</taxon>
        <taxon>Basidiomycota</taxon>
        <taxon>Agaricomycotina</taxon>
        <taxon>Agaricomycetes</taxon>
        <taxon>Agaricomycetidae</taxon>
        <taxon>Agaricales</taxon>
        <taxon>Agaricineae</taxon>
        <taxon>Strophariaceae</taxon>
        <taxon>Pholiota</taxon>
    </lineage>
</organism>
<dbReference type="SMART" id="SM01014">
    <property type="entry name" value="ARID"/>
    <property type="match status" value="1"/>
</dbReference>
<evidence type="ECO:0000313" key="2">
    <source>
        <dbReference type="EMBL" id="KAF9474670.1"/>
    </source>
</evidence>
<comment type="caution">
    <text evidence="2">The sequence shown here is derived from an EMBL/GenBank/DDBJ whole genome shotgun (WGS) entry which is preliminary data.</text>
</comment>
<dbReference type="OrthoDB" id="1938591at2759"/>
<keyword evidence="3" id="KW-1185">Reference proteome</keyword>
<dbReference type="PROSITE" id="PS51011">
    <property type="entry name" value="ARID"/>
    <property type="match status" value="1"/>
</dbReference>
<evidence type="ECO:0000313" key="3">
    <source>
        <dbReference type="Proteomes" id="UP000807469"/>
    </source>
</evidence>
<dbReference type="Proteomes" id="UP000807469">
    <property type="component" value="Unassembled WGS sequence"/>
</dbReference>
<dbReference type="InterPro" id="IPR001606">
    <property type="entry name" value="ARID_dom"/>
</dbReference>
<proteinExistence type="predicted"/>
<accession>A0A9P6CVC1</accession>
<dbReference type="SUPFAM" id="SSF46774">
    <property type="entry name" value="ARID-like"/>
    <property type="match status" value="1"/>
</dbReference>
<dbReference type="CDD" id="cd16100">
    <property type="entry name" value="ARID"/>
    <property type="match status" value="1"/>
</dbReference>
<sequence length="169" mass="19302">PLDKGRFDAAFKSFCQKRQLRVEPRATTIDGRQVDLHQLHREIIQEGGMNIVDQKDMWAVIGARLGFNHFPGSEAEPARSGPVVAQQLQHMYKLYLLMFDSWYASQVMEKKIQAHQAGLPPNLQLQIQSMAPLSQFSVAELRAEGRDERVIAFVEQNRAMLQRTAAEER</sequence>
<protein>
    <recommendedName>
        <fullName evidence="1">ARID domain-containing protein</fullName>
    </recommendedName>
</protein>
<dbReference type="SMART" id="SM00501">
    <property type="entry name" value="BRIGHT"/>
    <property type="match status" value="1"/>
</dbReference>
<gene>
    <name evidence="2" type="ORF">BDN70DRAFT_772213</name>
</gene>
<dbReference type="EMBL" id="MU155367">
    <property type="protein sequence ID" value="KAF9474670.1"/>
    <property type="molecule type" value="Genomic_DNA"/>
</dbReference>
<dbReference type="Gene3D" id="1.10.150.60">
    <property type="entry name" value="ARID DNA-binding domain"/>
    <property type="match status" value="1"/>
</dbReference>
<feature type="non-terminal residue" evidence="2">
    <location>
        <position position="169"/>
    </location>
</feature>
<dbReference type="GO" id="GO:0003677">
    <property type="term" value="F:DNA binding"/>
    <property type="evidence" value="ECO:0007669"/>
    <property type="project" value="InterPro"/>
</dbReference>
<name>A0A9P6CVC1_9AGAR</name>
<dbReference type="AlphaFoldDB" id="A0A9P6CVC1"/>
<dbReference type="InterPro" id="IPR036431">
    <property type="entry name" value="ARID_dom_sf"/>
</dbReference>